<name>A0A4R6DLF2_9MICO</name>
<organism evidence="1 2">
    <name type="scientific">Curtobacterium flaccumfaciens</name>
    <dbReference type="NCBI Taxonomy" id="2035"/>
    <lineage>
        <taxon>Bacteria</taxon>
        <taxon>Bacillati</taxon>
        <taxon>Actinomycetota</taxon>
        <taxon>Actinomycetes</taxon>
        <taxon>Micrococcales</taxon>
        <taxon>Microbacteriaceae</taxon>
        <taxon>Curtobacterium</taxon>
    </lineage>
</organism>
<sequence>MSGGNQADRRDYDVAASQNAQDNFNAVAAQLESLIAQRDSDVKAAMADYQADGVSDEYHAKEQRWNTVAGEVKQIIATLRASLQSNDESAQSAISKAKSAVGNIG</sequence>
<dbReference type="InterPro" id="IPR048032">
    <property type="entry name" value="ESAT6-like"/>
</dbReference>
<dbReference type="NCBIfam" id="NF035935">
    <property type="entry name" value="ESAT6_3"/>
    <property type="match status" value="1"/>
</dbReference>
<gene>
    <name evidence="1" type="ORF">EDF64_102134</name>
</gene>
<proteinExistence type="predicted"/>
<dbReference type="AlphaFoldDB" id="A0A4R6DLF2"/>
<dbReference type="EMBL" id="SNVW01000002">
    <property type="protein sequence ID" value="TDN45725.1"/>
    <property type="molecule type" value="Genomic_DNA"/>
</dbReference>
<protein>
    <submittedName>
        <fullName evidence="1">Uncharacterized protein</fullName>
    </submittedName>
</protein>
<dbReference type="OrthoDB" id="4965508at2"/>
<reference evidence="1 2" key="1">
    <citation type="submission" date="2019-03" db="EMBL/GenBank/DDBJ databases">
        <title>Genomic analyses of the natural microbiome of Caenorhabditis elegans.</title>
        <authorList>
            <person name="Samuel B."/>
        </authorList>
    </citation>
    <scope>NUCLEOTIDE SEQUENCE [LARGE SCALE GENOMIC DNA]</scope>
    <source>
        <strain evidence="1 2">JUb65</strain>
    </source>
</reference>
<comment type="caution">
    <text evidence="1">The sequence shown here is derived from an EMBL/GenBank/DDBJ whole genome shotgun (WGS) entry which is preliminary data.</text>
</comment>
<dbReference type="Gene3D" id="1.10.287.1060">
    <property type="entry name" value="ESAT-6-like"/>
    <property type="match status" value="1"/>
</dbReference>
<dbReference type="Proteomes" id="UP000295764">
    <property type="component" value="Unassembled WGS sequence"/>
</dbReference>
<dbReference type="RefSeq" id="WP_027466434.1">
    <property type="nucleotide sequence ID" value="NZ_CP103853.1"/>
</dbReference>
<evidence type="ECO:0000313" key="1">
    <source>
        <dbReference type="EMBL" id="TDN45725.1"/>
    </source>
</evidence>
<dbReference type="GeneID" id="92890774"/>
<evidence type="ECO:0000313" key="2">
    <source>
        <dbReference type="Proteomes" id="UP000295764"/>
    </source>
</evidence>
<accession>A0A4R6DLF2</accession>